<dbReference type="Gene3D" id="1.10.10.10">
    <property type="entry name" value="Winged helix-like DNA-binding domain superfamily/Winged helix DNA-binding domain"/>
    <property type="match status" value="1"/>
</dbReference>
<dbReference type="GO" id="GO:0003677">
    <property type="term" value="F:DNA binding"/>
    <property type="evidence" value="ECO:0007669"/>
    <property type="project" value="UniProtKB-KW"/>
</dbReference>
<dbReference type="NCBIfam" id="NF033788">
    <property type="entry name" value="HTH_metalloreg"/>
    <property type="match status" value="1"/>
</dbReference>
<dbReference type="SMART" id="SM00418">
    <property type="entry name" value="HTH_ARSR"/>
    <property type="match status" value="1"/>
</dbReference>
<dbReference type="SUPFAM" id="SSF46785">
    <property type="entry name" value="Winged helix' DNA-binding domain"/>
    <property type="match status" value="1"/>
</dbReference>
<evidence type="ECO:0000313" key="6">
    <source>
        <dbReference type="Proteomes" id="UP000571950"/>
    </source>
</evidence>
<keyword evidence="6" id="KW-1185">Reference proteome</keyword>
<evidence type="ECO:0000256" key="1">
    <source>
        <dbReference type="ARBA" id="ARBA00023015"/>
    </source>
</evidence>
<dbReference type="PANTHER" id="PTHR33154">
    <property type="entry name" value="TRANSCRIPTIONAL REGULATOR, ARSR FAMILY"/>
    <property type="match status" value="1"/>
</dbReference>
<dbReference type="PANTHER" id="PTHR33154:SF33">
    <property type="entry name" value="TRANSCRIPTIONAL REPRESSOR SDPR"/>
    <property type="match status" value="1"/>
</dbReference>
<reference evidence="5 6" key="1">
    <citation type="submission" date="2020-08" db="EMBL/GenBank/DDBJ databases">
        <title>Genomic Encyclopedia of Type Strains, Phase IV (KMG-IV): sequencing the most valuable type-strain genomes for metagenomic binning, comparative biology and taxonomic classification.</title>
        <authorList>
            <person name="Goeker M."/>
        </authorList>
    </citation>
    <scope>NUCLEOTIDE SEQUENCE [LARGE SCALE GENOMIC DNA]</scope>
    <source>
        <strain evidence="5 6">DSM 26189</strain>
    </source>
</reference>
<proteinExistence type="predicted"/>
<dbReference type="InterPro" id="IPR011991">
    <property type="entry name" value="ArsR-like_HTH"/>
</dbReference>
<comment type="caution">
    <text evidence="5">The sequence shown here is derived from an EMBL/GenBank/DDBJ whole genome shotgun (WGS) entry which is preliminary data.</text>
</comment>
<dbReference type="GO" id="GO:0003700">
    <property type="term" value="F:DNA-binding transcription factor activity"/>
    <property type="evidence" value="ECO:0007669"/>
    <property type="project" value="InterPro"/>
</dbReference>
<dbReference type="RefSeq" id="WP_188071058.1">
    <property type="nucleotide sequence ID" value="NZ_BSPS01000018.1"/>
</dbReference>
<name>A0A7W6BKX1_9SPHN</name>
<keyword evidence="3" id="KW-0804">Transcription</keyword>
<evidence type="ECO:0000256" key="2">
    <source>
        <dbReference type="ARBA" id="ARBA00023125"/>
    </source>
</evidence>
<dbReference type="InterPro" id="IPR013216">
    <property type="entry name" value="Methyltransf_11"/>
</dbReference>
<evidence type="ECO:0000256" key="3">
    <source>
        <dbReference type="ARBA" id="ARBA00023163"/>
    </source>
</evidence>
<dbReference type="InterPro" id="IPR001845">
    <property type="entry name" value="HTH_ArsR_DNA-bd_dom"/>
</dbReference>
<feature type="domain" description="HTH arsR-type" evidence="4">
    <location>
        <begin position="1"/>
        <end position="90"/>
    </location>
</feature>
<dbReference type="Proteomes" id="UP000571950">
    <property type="component" value="Unassembled WGS sequence"/>
</dbReference>
<dbReference type="Pfam" id="PF12840">
    <property type="entry name" value="HTH_20"/>
    <property type="match status" value="1"/>
</dbReference>
<dbReference type="GO" id="GO:0008757">
    <property type="term" value="F:S-adenosylmethionine-dependent methyltransferase activity"/>
    <property type="evidence" value="ECO:0007669"/>
    <property type="project" value="InterPro"/>
</dbReference>
<dbReference type="Gene3D" id="3.40.50.150">
    <property type="entry name" value="Vaccinia Virus protein VP39"/>
    <property type="match status" value="1"/>
</dbReference>
<dbReference type="SUPFAM" id="SSF53335">
    <property type="entry name" value="S-adenosyl-L-methionine-dependent methyltransferases"/>
    <property type="match status" value="1"/>
</dbReference>
<dbReference type="PROSITE" id="PS50987">
    <property type="entry name" value="HTH_ARSR_2"/>
    <property type="match status" value="1"/>
</dbReference>
<dbReference type="CDD" id="cd02440">
    <property type="entry name" value="AdoMet_MTases"/>
    <property type="match status" value="1"/>
</dbReference>
<dbReference type="InterPro" id="IPR029063">
    <property type="entry name" value="SAM-dependent_MTases_sf"/>
</dbReference>
<dbReference type="CDD" id="cd00090">
    <property type="entry name" value="HTH_ARSR"/>
    <property type="match status" value="1"/>
</dbReference>
<sequence>MTDLLDVFRALADPTRMRIMHLLGTMELSVGELAQAVAQSQPRVSRHVKIMAEAGLIDRRKEGNWVFLRIGTTPTCRQLLPLFNAIPASESEGLWLRADLARLAAIRADRVRAADEYFARHAEEWDAIRSLHVPEAEVERAMARMLGTDTVRHLVDLGTGTGRMIELFGGRAERVSAIDRSPDMLRLARSKLPEDNAGRYNLILGDFCDLPLETGSADLVTAHQILHYSPVPEQAIAEGARTLGDNGRMLVVDFAPHDREELRTRDQHERLGFSDEQMKQWFEAADMALEAVETLPGAELTVKLWLGRRRNAKVLPIRERKRR</sequence>
<dbReference type="InterPro" id="IPR036388">
    <property type="entry name" value="WH-like_DNA-bd_sf"/>
</dbReference>
<accession>A0A7W6BKX1</accession>
<dbReference type="AlphaFoldDB" id="A0A7W6BKX1"/>
<dbReference type="PRINTS" id="PR00778">
    <property type="entry name" value="HTHARSR"/>
</dbReference>
<protein>
    <submittedName>
        <fullName evidence="5">ArsR family transcriptional regulator</fullName>
    </submittedName>
</protein>
<organism evidence="5 6">
    <name type="scientific">Sphingobium jiangsuense</name>
    <dbReference type="NCBI Taxonomy" id="870476"/>
    <lineage>
        <taxon>Bacteria</taxon>
        <taxon>Pseudomonadati</taxon>
        <taxon>Pseudomonadota</taxon>
        <taxon>Alphaproteobacteria</taxon>
        <taxon>Sphingomonadales</taxon>
        <taxon>Sphingomonadaceae</taxon>
        <taxon>Sphingobium</taxon>
    </lineage>
</organism>
<keyword evidence="2" id="KW-0238">DNA-binding</keyword>
<evidence type="ECO:0000313" key="5">
    <source>
        <dbReference type="EMBL" id="MBB3925507.1"/>
    </source>
</evidence>
<dbReference type="InterPro" id="IPR051081">
    <property type="entry name" value="HTH_MetalResp_TranReg"/>
</dbReference>
<dbReference type="InterPro" id="IPR036390">
    <property type="entry name" value="WH_DNA-bd_sf"/>
</dbReference>
<dbReference type="Pfam" id="PF08241">
    <property type="entry name" value="Methyltransf_11"/>
    <property type="match status" value="1"/>
</dbReference>
<evidence type="ECO:0000259" key="4">
    <source>
        <dbReference type="PROSITE" id="PS50987"/>
    </source>
</evidence>
<dbReference type="EMBL" id="JACIDT010000003">
    <property type="protein sequence ID" value="MBB3925507.1"/>
    <property type="molecule type" value="Genomic_DNA"/>
</dbReference>
<keyword evidence="1" id="KW-0805">Transcription regulation</keyword>
<gene>
    <name evidence="5" type="ORF">GGR43_001220</name>
</gene>